<evidence type="ECO:0000256" key="2">
    <source>
        <dbReference type="ARBA" id="ARBA00022723"/>
    </source>
</evidence>
<dbReference type="Pfam" id="PF07521">
    <property type="entry name" value="RMMBL"/>
    <property type="match status" value="1"/>
</dbReference>
<feature type="compositionally biased region" description="Acidic residues" evidence="7">
    <location>
        <begin position="797"/>
        <end position="814"/>
    </location>
</feature>
<name>A0A2K1IUS1_PHYPA</name>
<dbReference type="SMART" id="SM00849">
    <property type="entry name" value="Lactamase_B"/>
    <property type="match status" value="1"/>
</dbReference>
<keyword evidence="4" id="KW-0862">Zinc</keyword>
<evidence type="ECO:0000256" key="7">
    <source>
        <dbReference type="SAM" id="MobiDB-lite"/>
    </source>
</evidence>
<protein>
    <recommendedName>
        <fullName evidence="13">Myb-like domain-containing protein</fullName>
    </recommendedName>
</protein>
<keyword evidence="2" id="KW-0479">Metal-binding</keyword>
<dbReference type="GO" id="GO:0004521">
    <property type="term" value="F:RNA endonuclease activity"/>
    <property type="evidence" value="ECO:0000318"/>
    <property type="project" value="GO_Central"/>
</dbReference>
<feature type="compositionally biased region" description="Polar residues" evidence="7">
    <location>
        <begin position="753"/>
        <end position="772"/>
    </location>
</feature>
<dbReference type="FunCoup" id="A0A2K1IUS1">
    <property type="interactions" value="605"/>
</dbReference>
<dbReference type="GO" id="GO:0004532">
    <property type="term" value="F:RNA exonuclease activity"/>
    <property type="evidence" value="ECO:0000318"/>
    <property type="project" value="GO_Central"/>
</dbReference>
<dbReference type="Gramene" id="Pp3c20_9790V3.2">
    <property type="protein sequence ID" value="Pp3c20_9790V3.2"/>
    <property type="gene ID" value="Pp3c20_9790"/>
</dbReference>
<dbReference type="Proteomes" id="UP000006727">
    <property type="component" value="Chromosome 20"/>
</dbReference>
<feature type="compositionally biased region" description="Low complexity" evidence="7">
    <location>
        <begin position="815"/>
        <end position="827"/>
    </location>
</feature>
<keyword evidence="5" id="KW-0269">Exonuclease</keyword>
<feature type="region of interest" description="Disordered" evidence="7">
    <location>
        <begin position="55"/>
        <end position="88"/>
    </location>
</feature>
<dbReference type="PANTHER" id="PTHR43694:SF1">
    <property type="entry name" value="RIBONUCLEASE J"/>
    <property type="match status" value="1"/>
</dbReference>
<dbReference type="InterPro" id="IPR006578">
    <property type="entry name" value="MADF-dom"/>
</dbReference>
<dbReference type="OrthoDB" id="17458at2759"/>
<dbReference type="KEGG" id="ppp:112273491"/>
<dbReference type="CDD" id="cd12203">
    <property type="entry name" value="GT1"/>
    <property type="match status" value="1"/>
</dbReference>
<keyword evidence="12" id="KW-1185">Reference proteome</keyword>
<reference evidence="10 12" key="1">
    <citation type="journal article" date="2008" name="Science">
        <title>The Physcomitrella genome reveals evolutionary insights into the conquest of land by plants.</title>
        <authorList>
            <person name="Rensing S."/>
            <person name="Lang D."/>
            <person name="Zimmer A."/>
            <person name="Terry A."/>
            <person name="Salamov A."/>
            <person name="Shapiro H."/>
            <person name="Nishiyama T."/>
            <person name="Perroud P.-F."/>
            <person name="Lindquist E."/>
            <person name="Kamisugi Y."/>
            <person name="Tanahashi T."/>
            <person name="Sakakibara K."/>
            <person name="Fujita T."/>
            <person name="Oishi K."/>
            <person name="Shin-I T."/>
            <person name="Kuroki Y."/>
            <person name="Toyoda A."/>
            <person name="Suzuki Y."/>
            <person name="Hashimoto A."/>
            <person name="Yamaguchi K."/>
            <person name="Sugano A."/>
            <person name="Kohara Y."/>
            <person name="Fujiyama A."/>
            <person name="Anterola A."/>
            <person name="Aoki S."/>
            <person name="Ashton N."/>
            <person name="Barbazuk W.B."/>
            <person name="Barker E."/>
            <person name="Bennetzen J."/>
            <person name="Bezanilla M."/>
            <person name="Blankenship R."/>
            <person name="Cho S.H."/>
            <person name="Dutcher S."/>
            <person name="Estelle M."/>
            <person name="Fawcett J.A."/>
            <person name="Gundlach H."/>
            <person name="Hanada K."/>
            <person name="Heyl A."/>
            <person name="Hicks K.A."/>
            <person name="Hugh J."/>
            <person name="Lohr M."/>
            <person name="Mayer K."/>
            <person name="Melkozernov A."/>
            <person name="Murata T."/>
            <person name="Nelson D."/>
            <person name="Pils B."/>
            <person name="Prigge M."/>
            <person name="Reiss B."/>
            <person name="Renner T."/>
            <person name="Rombauts S."/>
            <person name="Rushton P."/>
            <person name="Sanderfoot A."/>
            <person name="Schween G."/>
            <person name="Shiu S.-H."/>
            <person name="Stueber K."/>
            <person name="Theodoulou F.L."/>
            <person name="Tu H."/>
            <person name="Van de Peer Y."/>
            <person name="Verrier P.J."/>
            <person name="Waters E."/>
            <person name="Wood A."/>
            <person name="Yang L."/>
            <person name="Cove D."/>
            <person name="Cuming A."/>
            <person name="Hasebe M."/>
            <person name="Lucas S."/>
            <person name="Mishler D.B."/>
            <person name="Reski R."/>
            <person name="Grigoriev I."/>
            <person name="Quatrano R.S."/>
            <person name="Boore J.L."/>
        </authorList>
    </citation>
    <scope>NUCLEOTIDE SEQUENCE [LARGE SCALE GENOMIC DNA]</scope>
    <source>
        <strain evidence="11 12">cv. Gransden 2004</strain>
    </source>
</reference>
<dbReference type="InterPro" id="IPR042173">
    <property type="entry name" value="RNase_J_2"/>
</dbReference>
<keyword evidence="6" id="KW-0694">RNA-binding</keyword>
<dbReference type="PANTHER" id="PTHR43694">
    <property type="entry name" value="RIBONUCLEASE J"/>
    <property type="match status" value="1"/>
</dbReference>
<dbReference type="InterPro" id="IPR001279">
    <property type="entry name" value="Metallo-B-lactamas"/>
</dbReference>
<dbReference type="GO" id="GO:0003729">
    <property type="term" value="F:mRNA binding"/>
    <property type="evidence" value="ECO:0007669"/>
    <property type="project" value="EnsemblPlants"/>
</dbReference>
<dbReference type="Pfam" id="PF22505">
    <property type="entry name" value="RNase_J_b_CASP"/>
    <property type="match status" value="1"/>
</dbReference>
<dbReference type="InterPro" id="IPR055132">
    <property type="entry name" value="RNase_J_b_CASP"/>
</dbReference>
<dbReference type="GO" id="GO:0006364">
    <property type="term" value="P:rRNA processing"/>
    <property type="evidence" value="ECO:0000318"/>
    <property type="project" value="GO_Central"/>
</dbReference>
<dbReference type="PaxDb" id="3218-PP1S192_99V6.1"/>
<dbReference type="EnsemblPlants" id="Pp3c20_9790V3.1">
    <property type="protein sequence ID" value="Pp3c20_9790V3.1"/>
    <property type="gene ID" value="Pp3c20_9790"/>
</dbReference>
<accession>A0A2K1IUS1</accession>
<feature type="compositionally biased region" description="Polar residues" evidence="7">
    <location>
        <begin position="688"/>
        <end position="700"/>
    </location>
</feature>
<feature type="compositionally biased region" description="Basic and acidic residues" evidence="7">
    <location>
        <begin position="79"/>
        <end position="88"/>
    </location>
</feature>
<feature type="compositionally biased region" description="Basic residues" evidence="7">
    <location>
        <begin position="952"/>
        <end position="962"/>
    </location>
</feature>
<dbReference type="EMBL" id="ABEU02000020">
    <property type="protein sequence ID" value="PNR33024.1"/>
    <property type="molecule type" value="Genomic_DNA"/>
</dbReference>
<dbReference type="SMART" id="SM00717">
    <property type="entry name" value="SANT"/>
    <property type="match status" value="1"/>
</dbReference>
<evidence type="ECO:0000259" key="8">
    <source>
        <dbReference type="PROSITE" id="PS50090"/>
    </source>
</evidence>
<dbReference type="PROSITE" id="PS51029">
    <property type="entry name" value="MADF"/>
    <property type="match status" value="1"/>
</dbReference>
<evidence type="ECO:0000259" key="9">
    <source>
        <dbReference type="PROSITE" id="PS51029"/>
    </source>
</evidence>
<dbReference type="Pfam" id="PF13837">
    <property type="entry name" value="Myb_DNA-bind_4"/>
    <property type="match status" value="1"/>
</dbReference>
<dbReference type="Gene3D" id="1.10.10.60">
    <property type="entry name" value="Homeodomain-like"/>
    <property type="match status" value="1"/>
</dbReference>
<dbReference type="PROSITE" id="PS50090">
    <property type="entry name" value="MYB_LIKE"/>
    <property type="match status" value="1"/>
</dbReference>
<evidence type="ECO:0000256" key="4">
    <source>
        <dbReference type="ARBA" id="ARBA00022833"/>
    </source>
</evidence>
<keyword evidence="1" id="KW-0540">Nuclease</keyword>
<dbReference type="InterPro" id="IPR001005">
    <property type="entry name" value="SANT/Myb"/>
</dbReference>
<dbReference type="CDD" id="cd07714">
    <property type="entry name" value="RNaseJ_MBL-fold"/>
    <property type="match status" value="1"/>
</dbReference>
<feature type="domain" description="Myb-like" evidence="8">
    <location>
        <begin position="835"/>
        <end position="900"/>
    </location>
</feature>
<dbReference type="GO" id="GO:0060918">
    <property type="term" value="P:auxin transport"/>
    <property type="evidence" value="ECO:0007669"/>
    <property type="project" value="EnsemblPlants"/>
</dbReference>
<dbReference type="GO" id="GO:0006397">
    <property type="term" value="P:mRNA processing"/>
    <property type="evidence" value="ECO:0000318"/>
    <property type="project" value="GO_Central"/>
</dbReference>
<evidence type="ECO:0000313" key="10">
    <source>
        <dbReference type="EMBL" id="PNR33024.1"/>
    </source>
</evidence>
<dbReference type="GO" id="GO:0009416">
    <property type="term" value="P:response to light stimulus"/>
    <property type="evidence" value="ECO:0007669"/>
    <property type="project" value="EnsemblPlants"/>
</dbReference>
<evidence type="ECO:0000256" key="1">
    <source>
        <dbReference type="ARBA" id="ARBA00022722"/>
    </source>
</evidence>
<organism evidence="10">
    <name type="scientific">Physcomitrium patens</name>
    <name type="common">Spreading-leaved earth moss</name>
    <name type="synonym">Physcomitrella patens</name>
    <dbReference type="NCBI Taxonomy" id="3218"/>
    <lineage>
        <taxon>Eukaryota</taxon>
        <taxon>Viridiplantae</taxon>
        <taxon>Streptophyta</taxon>
        <taxon>Embryophyta</taxon>
        <taxon>Bryophyta</taxon>
        <taxon>Bryophytina</taxon>
        <taxon>Bryopsida</taxon>
        <taxon>Funariidae</taxon>
        <taxon>Funariales</taxon>
        <taxon>Funariaceae</taxon>
        <taxon>Physcomitrium</taxon>
    </lineage>
</organism>
<dbReference type="InterPro" id="IPR036866">
    <property type="entry name" value="RibonucZ/Hydroxyglut_hydro"/>
</dbReference>
<dbReference type="GO" id="GO:0009658">
    <property type="term" value="P:chloroplast organization"/>
    <property type="evidence" value="ECO:0007669"/>
    <property type="project" value="EnsemblPlants"/>
</dbReference>
<reference evidence="11" key="3">
    <citation type="submission" date="2020-12" db="UniProtKB">
        <authorList>
            <consortium name="EnsemblPlants"/>
        </authorList>
    </citation>
    <scope>IDENTIFICATION</scope>
</reference>
<dbReference type="GO" id="GO:0046872">
    <property type="term" value="F:metal ion binding"/>
    <property type="evidence" value="ECO:0007669"/>
    <property type="project" value="UniProtKB-KW"/>
</dbReference>
<dbReference type="EnsemblPlants" id="Pp3c20_9790V3.2">
    <property type="protein sequence ID" value="Pp3c20_9790V3.2"/>
    <property type="gene ID" value="Pp3c20_9790"/>
</dbReference>
<dbReference type="AlphaFoldDB" id="A0A2K1IUS1"/>
<evidence type="ECO:0000256" key="6">
    <source>
        <dbReference type="ARBA" id="ARBA00022884"/>
    </source>
</evidence>
<feature type="compositionally biased region" description="Basic and acidic residues" evidence="7">
    <location>
        <begin position="773"/>
        <end position="784"/>
    </location>
</feature>
<feature type="region of interest" description="Disordered" evidence="7">
    <location>
        <begin position="738"/>
        <end position="846"/>
    </location>
</feature>
<dbReference type="Gene3D" id="3.40.50.10710">
    <property type="entry name" value="Metallo-hydrolase/oxidoreductase"/>
    <property type="match status" value="1"/>
</dbReference>
<evidence type="ECO:0000313" key="12">
    <source>
        <dbReference type="Proteomes" id="UP000006727"/>
    </source>
</evidence>
<dbReference type="InterPro" id="IPR011108">
    <property type="entry name" value="RMMBL"/>
</dbReference>
<dbReference type="InterPro" id="IPR044822">
    <property type="entry name" value="Myb_DNA-bind_4"/>
</dbReference>
<dbReference type="GeneID" id="112273491"/>
<dbReference type="Pfam" id="PF12706">
    <property type="entry name" value="Lactamase_B_2"/>
    <property type="match status" value="1"/>
</dbReference>
<dbReference type="SUPFAM" id="SSF56281">
    <property type="entry name" value="Metallo-hydrolase/oxidoreductase"/>
    <property type="match status" value="1"/>
</dbReference>
<dbReference type="Gramene" id="Pp3c20_9790V3.1">
    <property type="protein sequence ID" value="Pp3c20_9790V3.1"/>
    <property type="gene ID" value="Pp3c20_9790"/>
</dbReference>
<dbReference type="GO" id="GO:0008409">
    <property type="term" value="F:5'-3' exonuclease activity"/>
    <property type="evidence" value="ECO:0000318"/>
    <property type="project" value="GO_Central"/>
</dbReference>
<evidence type="ECO:0000313" key="11">
    <source>
        <dbReference type="EnsemblPlants" id="Pp3c20_9790V3.1"/>
    </source>
</evidence>
<feature type="region of interest" description="Disordered" evidence="7">
    <location>
        <begin position="685"/>
        <end position="714"/>
    </location>
</feature>
<dbReference type="STRING" id="3218.A0A2K1IUS1"/>
<dbReference type="GO" id="GO:0009507">
    <property type="term" value="C:chloroplast"/>
    <property type="evidence" value="ECO:0000318"/>
    <property type="project" value="GO_Central"/>
</dbReference>
<feature type="region of interest" description="Disordered" evidence="7">
    <location>
        <begin position="949"/>
        <end position="988"/>
    </location>
</feature>
<evidence type="ECO:0008006" key="13">
    <source>
        <dbReference type="Google" id="ProtNLM"/>
    </source>
</evidence>
<proteinExistence type="predicted"/>
<dbReference type="Gene3D" id="3.60.15.10">
    <property type="entry name" value="Ribonuclease Z/Hydroxyacylglutathione hydrolase-like"/>
    <property type="match status" value="1"/>
</dbReference>
<reference evidence="10 12" key="2">
    <citation type="journal article" date="2018" name="Plant J.">
        <title>The Physcomitrella patens chromosome-scale assembly reveals moss genome structure and evolution.</title>
        <authorList>
            <person name="Lang D."/>
            <person name="Ullrich K.K."/>
            <person name="Murat F."/>
            <person name="Fuchs J."/>
            <person name="Jenkins J."/>
            <person name="Haas F.B."/>
            <person name="Piednoel M."/>
            <person name="Gundlach H."/>
            <person name="Van Bel M."/>
            <person name="Meyberg R."/>
            <person name="Vives C."/>
            <person name="Morata J."/>
            <person name="Symeonidi A."/>
            <person name="Hiss M."/>
            <person name="Muchero W."/>
            <person name="Kamisugi Y."/>
            <person name="Saleh O."/>
            <person name="Blanc G."/>
            <person name="Decker E.L."/>
            <person name="van Gessel N."/>
            <person name="Grimwood J."/>
            <person name="Hayes R.D."/>
            <person name="Graham S.W."/>
            <person name="Gunter L.E."/>
            <person name="McDaniel S.F."/>
            <person name="Hoernstein S.N.W."/>
            <person name="Larsson A."/>
            <person name="Li F.W."/>
            <person name="Perroud P.F."/>
            <person name="Phillips J."/>
            <person name="Ranjan P."/>
            <person name="Rokshar D.S."/>
            <person name="Rothfels C.J."/>
            <person name="Schneider L."/>
            <person name="Shu S."/>
            <person name="Stevenson D.W."/>
            <person name="Thummler F."/>
            <person name="Tillich M."/>
            <person name="Villarreal Aguilar J.C."/>
            <person name="Widiez T."/>
            <person name="Wong G.K."/>
            <person name="Wymore A."/>
            <person name="Zhang Y."/>
            <person name="Zimmer A.D."/>
            <person name="Quatrano R.S."/>
            <person name="Mayer K.F.X."/>
            <person name="Goodstein D."/>
            <person name="Casacuberta J.M."/>
            <person name="Vandepoele K."/>
            <person name="Reski R."/>
            <person name="Cuming A.C."/>
            <person name="Tuskan G.A."/>
            <person name="Maumus F."/>
            <person name="Salse J."/>
            <person name="Schmutz J."/>
            <person name="Rensing S.A."/>
        </authorList>
    </citation>
    <scope>NUCLEOTIDE SEQUENCE [LARGE SCALE GENOMIC DNA]</scope>
    <source>
        <strain evidence="11 12">cv. Gransden 2004</strain>
    </source>
</reference>
<gene>
    <name evidence="11" type="primary">LOC112273491</name>
    <name evidence="10" type="ORF">PHYPA_024967</name>
</gene>
<keyword evidence="3" id="KW-0378">Hydrolase</keyword>
<sequence>MQSLQIRLGLNSLQGGGEAAGAPGALLKSEWKGVGQLFGFNPLTVPVSSRNCVTRAGGPTVHQQSRSRQHRGGYGGHYEGPKRSRDDAVTRKMKSFHEGSDGPPLRVLPIGGLGEIGMNCMLVGNYDRYIMIDAGLMFPDYDDLGIQKVLPDTQFIHRWRDKIEAVIITHGHEDHIGALPWVIPALDPKTPIYATGFTMQLIKRRLKEYNIPAEGRLRTFSMRARFDAGPFEIEPIRVTHSIPDCCGLVLRCADGTIFHTGDWKIDESPVDGNVFDRVALEQLQKEGVTLMMSDSTNVLSPGRTTSEADVAEALMRKIVEAKGRRVITTQFASNVHRLGCVKAAAEVSGRKLVFIGLSLKTYLEAAWRDGQAPFDPAILVKAEDMDAYAPSQLLIVTTGSQAEPRAALNLASMGSSRLLKLHKDDVILYSAKMIPGNETRVMKMMNRIAELGPNLVMGRGENLHTSGHAYRGELEEVLRLVKPQHFLPVHGEFAFLKEHELLGKAQGIRHTAVIKNGEMLGVAPLRNGRVLSSGFSQLGREKLKLMYNDGDKAFGTAADLCIQERMNIALEGLVIASVEVIREETKYLNEDEVYEDKILRDDDDGDELGLQGRVRITTRCLWTDNGKLLESLQRAADVALASSRKDARLPTIERHVSVVLRKVVQKYSNKRPDVIVIATDASDGVVPNRSSPESINNYDQPRNKPQPWKRAADSMSSFSRGAVVGTVEPVDEVTSRSFVAEETSERNKVVISSRVQSETVSAKAQRLSSEGDATQKNERVKAGDGGEISATSSGFSDPEEFESDEESGDSDQEADSVASDGAASSLSQESTEEIEPQKKRQKWRHDETIKLIEVRSTMGDLLVKEGKKRRPSWKDIAASLSESGFERSPEQCSSMWSSLLKKYEAVVEEKRTRDSSVPAPKKEWAYFELMDAVMQKLAKTAGSQDVVIEKAKSKKPKRKSKKPKVDATAAIDSTEVELPDSEDRQTAQ</sequence>
<evidence type="ECO:0000256" key="3">
    <source>
        <dbReference type="ARBA" id="ARBA00022801"/>
    </source>
</evidence>
<evidence type="ECO:0000256" key="5">
    <source>
        <dbReference type="ARBA" id="ARBA00022839"/>
    </source>
</evidence>
<feature type="domain" description="MADF" evidence="9">
    <location>
        <begin position="847"/>
        <end position="938"/>
    </location>
</feature>
<dbReference type="RefSeq" id="XP_024358144.1">
    <property type="nucleotide sequence ID" value="XM_024502376.2"/>
</dbReference>